<dbReference type="RefSeq" id="XP_024663904.1">
    <property type="nucleotide sequence ID" value="XM_024808136.1"/>
</dbReference>
<dbReference type="GeneID" id="36515327"/>
<sequence length="339" mass="38338">MAKKKKVAKVEGEVARELVYDALVRALPDLSVGGLLRDEKPEGPRSFERPATTADQINVFIAQDEKRILDIMADLKTELGNETYNMLIGGQERSFIDMQSIAAKKPGKTWLEYIKEENEQIGRQKYTRAPLAANEMDLLKEIDMDKLYSLLTPQEQQVLEQSGAFHSTKLPAETYIDRFMIPYTRYEEAIYPPVADVEVHSRACTDLIVGQHAADELQYIETALRPQEARNLAAELYYALRAGRPITHLGFSDLVSDAIGPSNLNRYLLSADASFKYSTAQYIKVYEALREAKLQYEVDLLCARFEGIYAATDANSRVRKHLPQEILDTMDQSNVFGSI</sequence>
<proteinExistence type="predicted"/>
<reference evidence="1 2" key="1">
    <citation type="submission" date="2017-04" db="EMBL/GenBank/DDBJ databases">
        <title>Genome sequencing of [Candida] sorbophila.</title>
        <authorList>
            <person name="Ahn J.O."/>
        </authorList>
    </citation>
    <scope>NUCLEOTIDE SEQUENCE [LARGE SCALE GENOMIC DNA]</scope>
    <source>
        <strain evidence="1 2">DS02</strain>
    </source>
</reference>
<dbReference type="Proteomes" id="UP000238350">
    <property type="component" value="Unassembled WGS sequence"/>
</dbReference>
<organism evidence="1 2">
    <name type="scientific">Wickerhamiella sorbophila</name>
    <dbReference type="NCBI Taxonomy" id="45607"/>
    <lineage>
        <taxon>Eukaryota</taxon>
        <taxon>Fungi</taxon>
        <taxon>Dikarya</taxon>
        <taxon>Ascomycota</taxon>
        <taxon>Saccharomycotina</taxon>
        <taxon>Dipodascomycetes</taxon>
        <taxon>Dipodascales</taxon>
        <taxon>Trichomonascaceae</taxon>
        <taxon>Wickerhamiella</taxon>
    </lineage>
</organism>
<accession>A0A2T0FG42</accession>
<dbReference type="AlphaFoldDB" id="A0A2T0FG42"/>
<dbReference type="EMBL" id="NDIQ01000001">
    <property type="protein sequence ID" value="PRT53958.1"/>
    <property type="molecule type" value="Genomic_DNA"/>
</dbReference>
<gene>
    <name evidence="1" type="ORF">B9G98_01578</name>
</gene>
<comment type="caution">
    <text evidence="1">The sequence shown here is derived from an EMBL/GenBank/DDBJ whole genome shotgun (WGS) entry which is preliminary data.</text>
</comment>
<name>A0A2T0FG42_9ASCO</name>
<keyword evidence="2" id="KW-1185">Reference proteome</keyword>
<protein>
    <submittedName>
        <fullName evidence="1">Uncharacterized protein</fullName>
    </submittedName>
</protein>
<evidence type="ECO:0000313" key="1">
    <source>
        <dbReference type="EMBL" id="PRT53958.1"/>
    </source>
</evidence>
<evidence type="ECO:0000313" key="2">
    <source>
        <dbReference type="Proteomes" id="UP000238350"/>
    </source>
</evidence>